<evidence type="ECO:0000313" key="3">
    <source>
        <dbReference type="Proteomes" id="UP000020773"/>
    </source>
</evidence>
<organism evidence="2 3">
    <name type="scientific">Bacteroides fragilis str. 3998T(B)3</name>
    <dbReference type="NCBI Taxonomy" id="1339316"/>
    <lineage>
        <taxon>Bacteria</taxon>
        <taxon>Pseudomonadati</taxon>
        <taxon>Bacteroidota</taxon>
        <taxon>Bacteroidia</taxon>
        <taxon>Bacteroidales</taxon>
        <taxon>Bacteroidaceae</taxon>
        <taxon>Bacteroides</taxon>
    </lineage>
</organism>
<evidence type="ECO:0000313" key="1">
    <source>
        <dbReference type="EMBL" id="EXY89026.1"/>
    </source>
</evidence>
<evidence type="ECO:0000313" key="2">
    <source>
        <dbReference type="EMBL" id="EXY90965.1"/>
    </source>
</evidence>
<dbReference type="EMBL" id="JGDB01000094">
    <property type="protein sequence ID" value="EXY90965.1"/>
    <property type="molecule type" value="Genomic_DNA"/>
</dbReference>
<sequence>MKGNRAKGKSAEVRDINLALDNIKAQIIKHYLRIFDREAFVTAEMVSNAYQGIGSEYETLLKASGRENEVFKKRVGKDRVMATTVHGWWQETMWQRSSSLFTDGRICSCWRLSPTSSRGLQPTYQRKRDFTTGRYGKNACG</sequence>
<proteinExistence type="predicted"/>
<dbReference type="Proteomes" id="UP000020773">
    <property type="component" value="Unassembled WGS sequence"/>
</dbReference>
<gene>
    <name evidence="2" type="ORF">M125_2303</name>
    <name evidence="1" type="ORF">M125_4312</name>
</gene>
<dbReference type="AlphaFoldDB" id="A0A015XE86"/>
<comment type="caution">
    <text evidence="2">The sequence shown here is derived from an EMBL/GenBank/DDBJ whole genome shotgun (WGS) entry which is preliminary data.</text>
</comment>
<dbReference type="PATRIC" id="fig|1339316.3.peg.2210"/>
<dbReference type="EMBL" id="JGDB01000261">
    <property type="protein sequence ID" value="EXY89026.1"/>
    <property type="molecule type" value="Genomic_DNA"/>
</dbReference>
<accession>A0A015XE86</accession>
<name>A0A015XE86_BACFG</name>
<reference evidence="2 3" key="1">
    <citation type="submission" date="2014-02" db="EMBL/GenBank/DDBJ databases">
        <authorList>
            <person name="Sears C."/>
            <person name="Carroll K."/>
            <person name="Sack B.R."/>
            <person name="Qadri F."/>
            <person name="Myers L.L."/>
            <person name="Chung G.-T."/>
            <person name="Escheverria P."/>
            <person name="Fraser C.M."/>
            <person name="Sadzewicz L."/>
            <person name="Shefchek K.A."/>
            <person name="Tallon L."/>
            <person name="Das S.P."/>
            <person name="Daugherty S."/>
            <person name="Mongodin E.F."/>
        </authorList>
    </citation>
    <scope>NUCLEOTIDE SEQUENCE [LARGE SCALE GENOMIC DNA]</scope>
    <source>
        <strain evidence="2">3998T</strain>
        <strain evidence="3">3998T(B)3</strain>
    </source>
</reference>
<protein>
    <submittedName>
        <fullName evidence="2">Uncharacterized protein</fullName>
    </submittedName>
</protein>